<sequence>MGWTGLGQSAIGTLALAVIFGGIDLFNAVLSIPITAFQAIAGLIVDINDATFGGLAEFLGAAFGAGAASFGTGWLQFLGIFQTPLGIGVGLLVLWEVLYFLDITDSDVLGFVIDLPDIIANNDDSGIADEDE</sequence>
<dbReference type="RefSeq" id="WP_103424231.1">
    <property type="nucleotide sequence ID" value="NZ_CP026309.1"/>
</dbReference>
<evidence type="ECO:0000256" key="1">
    <source>
        <dbReference type="SAM" id="Phobius"/>
    </source>
</evidence>
<feature type="transmembrane region" description="Helical" evidence="1">
    <location>
        <begin position="12"/>
        <end position="45"/>
    </location>
</feature>
<proteinExistence type="predicted"/>
<dbReference type="OrthoDB" id="381101at2157"/>
<dbReference type="KEGG" id="srub:C2R22_02455"/>
<protein>
    <submittedName>
        <fullName evidence="2">Uncharacterized protein</fullName>
    </submittedName>
</protein>
<keyword evidence="1" id="KW-1133">Transmembrane helix</keyword>
<dbReference type="EMBL" id="CP026309">
    <property type="protein sequence ID" value="AUV80656.1"/>
    <property type="molecule type" value="Genomic_DNA"/>
</dbReference>
<reference evidence="2 3" key="1">
    <citation type="submission" date="2018-01" db="EMBL/GenBank/DDBJ databases">
        <title>Complete genome sequence of Salinigranum rubrum GX10T, an extremely halophilic archaeon isolated from a marine solar saltern.</title>
        <authorList>
            <person name="Han S."/>
        </authorList>
    </citation>
    <scope>NUCLEOTIDE SEQUENCE [LARGE SCALE GENOMIC DNA]</scope>
    <source>
        <strain evidence="2 3">GX10</strain>
    </source>
</reference>
<accession>A0A2I8VFF7</accession>
<gene>
    <name evidence="2" type="ORF">C2R22_02455</name>
</gene>
<feature type="transmembrane region" description="Helical" evidence="1">
    <location>
        <begin position="81"/>
        <end position="101"/>
    </location>
</feature>
<name>A0A2I8VFF7_9EURY</name>
<dbReference type="GeneID" id="35590914"/>
<feature type="transmembrane region" description="Helical" evidence="1">
    <location>
        <begin position="52"/>
        <end position="75"/>
    </location>
</feature>
<dbReference type="AlphaFoldDB" id="A0A2I8VFF7"/>
<dbReference type="Proteomes" id="UP000236584">
    <property type="component" value="Chromosome"/>
</dbReference>
<keyword evidence="3" id="KW-1185">Reference proteome</keyword>
<keyword evidence="1" id="KW-0472">Membrane</keyword>
<evidence type="ECO:0000313" key="2">
    <source>
        <dbReference type="EMBL" id="AUV80656.1"/>
    </source>
</evidence>
<keyword evidence="1" id="KW-0812">Transmembrane</keyword>
<organism evidence="2 3">
    <name type="scientific">Salinigranum rubrum</name>
    <dbReference type="NCBI Taxonomy" id="755307"/>
    <lineage>
        <taxon>Archaea</taxon>
        <taxon>Methanobacteriati</taxon>
        <taxon>Methanobacteriota</taxon>
        <taxon>Stenosarchaea group</taxon>
        <taxon>Halobacteria</taxon>
        <taxon>Halobacteriales</taxon>
        <taxon>Haloferacaceae</taxon>
        <taxon>Salinigranum</taxon>
    </lineage>
</organism>
<evidence type="ECO:0000313" key="3">
    <source>
        <dbReference type="Proteomes" id="UP000236584"/>
    </source>
</evidence>